<dbReference type="AlphaFoldDB" id="A0A644WAZ1"/>
<proteinExistence type="predicted"/>
<sequence length="407" mass="44610">MTHSILSTDGDHESVEVRLERLGMLGFETEFTLDRIDYTIGCSLCSLFGGFNYLGNCTVVLQKPHAVTDEVDVLVIGALHIFIDEFSADLAIGKRKLLAEFRSADTAGPDEGFCLNDLSVLCGEAFGIDLGDQGVELNLNALFFQVFYSLCPGFLRKHVQNASQCFCADKPAFLLEVNAVFLAQDRQPFSEFTHQLDAGESTAGNHEGKHLSALFTIGFPACILDNLFDMTADAKCILKTPQVECVLLDTGYVEVGGGGTCPDDQLVISVACTIAFECLVLEIDVDNGVLYDIDHFAGENAVEGYFYGILFNTVTGDFMQLSHENVVTVLVDQGYFNLVLMLLECFVQGFCSVYSGVSPAQYHNLFLVHGSFLTAALADKGLQYTNLCIALQQGFLRMYSHATLLRW</sequence>
<dbReference type="EMBL" id="VSSQ01000766">
    <property type="protein sequence ID" value="MPM00986.1"/>
    <property type="molecule type" value="Genomic_DNA"/>
</dbReference>
<protein>
    <submittedName>
        <fullName evidence="1">Uncharacterized protein</fullName>
    </submittedName>
</protein>
<organism evidence="1">
    <name type="scientific">bioreactor metagenome</name>
    <dbReference type="NCBI Taxonomy" id="1076179"/>
    <lineage>
        <taxon>unclassified sequences</taxon>
        <taxon>metagenomes</taxon>
        <taxon>ecological metagenomes</taxon>
    </lineage>
</organism>
<reference evidence="1" key="1">
    <citation type="submission" date="2019-08" db="EMBL/GenBank/DDBJ databases">
        <authorList>
            <person name="Kucharzyk K."/>
            <person name="Murdoch R.W."/>
            <person name="Higgins S."/>
            <person name="Loffler F."/>
        </authorList>
    </citation>
    <scope>NUCLEOTIDE SEQUENCE</scope>
</reference>
<gene>
    <name evidence="1" type="ORF">SDC9_47223</name>
</gene>
<name>A0A644WAZ1_9ZZZZ</name>
<evidence type="ECO:0000313" key="1">
    <source>
        <dbReference type="EMBL" id="MPM00986.1"/>
    </source>
</evidence>
<comment type="caution">
    <text evidence="1">The sequence shown here is derived from an EMBL/GenBank/DDBJ whole genome shotgun (WGS) entry which is preliminary data.</text>
</comment>
<accession>A0A644WAZ1</accession>